<feature type="domain" description="Glycoside hydrolase family 2 catalytic" evidence="2">
    <location>
        <begin position="4"/>
        <end position="53"/>
    </location>
</feature>
<protein>
    <submittedName>
        <fullName evidence="3">Beta-galactosidase/beta-glucuronidase</fullName>
    </submittedName>
</protein>
<evidence type="ECO:0000256" key="1">
    <source>
        <dbReference type="ARBA" id="ARBA00007401"/>
    </source>
</evidence>
<dbReference type="PANTHER" id="PTHR10066">
    <property type="entry name" value="BETA-GLUCURONIDASE"/>
    <property type="match status" value="1"/>
</dbReference>
<evidence type="ECO:0000259" key="2">
    <source>
        <dbReference type="Pfam" id="PF02836"/>
    </source>
</evidence>
<proteinExistence type="inferred from homology"/>
<dbReference type="Gene3D" id="3.20.20.80">
    <property type="entry name" value="Glycosidases"/>
    <property type="match status" value="1"/>
</dbReference>
<dbReference type="Pfam" id="PF02836">
    <property type="entry name" value="Glyco_hydro_2_C"/>
    <property type="match status" value="1"/>
</dbReference>
<accession>A0ABT9XR33</accession>
<name>A0ABT9XR33_9BACI</name>
<reference evidence="3 4" key="1">
    <citation type="submission" date="2023-07" db="EMBL/GenBank/DDBJ databases">
        <title>Genomic Encyclopedia of Type Strains, Phase IV (KMG-IV): sequencing the most valuable type-strain genomes for metagenomic binning, comparative biology and taxonomic classification.</title>
        <authorList>
            <person name="Goeker M."/>
        </authorList>
    </citation>
    <scope>NUCLEOTIDE SEQUENCE [LARGE SCALE GENOMIC DNA]</scope>
    <source>
        <strain evidence="3 4">DSM 27594</strain>
    </source>
</reference>
<sequence>MRTVEVKDGNFLINNKLFYFKGFGKHEDSPIHGRGFDEAANVMDFNLMKWIGATHSAHPITLIQKN</sequence>
<evidence type="ECO:0000313" key="3">
    <source>
        <dbReference type="EMBL" id="MDQ0198017.1"/>
    </source>
</evidence>
<comment type="caution">
    <text evidence="3">The sequence shown here is derived from an EMBL/GenBank/DDBJ whole genome shotgun (WGS) entry which is preliminary data.</text>
</comment>
<dbReference type="InterPro" id="IPR006103">
    <property type="entry name" value="Glyco_hydro_2_cat"/>
</dbReference>
<organism evidence="3 4">
    <name type="scientific">Neobacillus ginsengisoli</name>
    <dbReference type="NCBI Taxonomy" id="904295"/>
    <lineage>
        <taxon>Bacteria</taxon>
        <taxon>Bacillati</taxon>
        <taxon>Bacillota</taxon>
        <taxon>Bacilli</taxon>
        <taxon>Bacillales</taxon>
        <taxon>Bacillaceae</taxon>
        <taxon>Neobacillus</taxon>
    </lineage>
</organism>
<dbReference type="Proteomes" id="UP001224122">
    <property type="component" value="Unassembled WGS sequence"/>
</dbReference>
<dbReference type="InterPro" id="IPR017853">
    <property type="entry name" value="GH"/>
</dbReference>
<evidence type="ECO:0000313" key="4">
    <source>
        <dbReference type="Proteomes" id="UP001224122"/>
    </source>
</evidence>
<dbReference type="PANTHER" id="PTHR10066:SF67">
    <property type="entry name" value="BETA-GLUCURONIDASE"/>
    <property type="match status" value="1"/>
</dbReference>
<gene>
    <name evidence="3" type="ORF">J2S10_001158</name>
</gene>
<keyword evidence="4" id="KW-1185">Reference proteome</keyword>
<dbReference type="SUPFAM" id="SSF51445">
    <property type="entry name" value="(Trans)glycosidases"/>
    <property type="match status" value="1"/>
</dbReference>
<dbReference type="EMBL" id="JAUSTW010000002">
    <property type="protein sequence ID" value="MDQ0198017.1"/>
    <property type="molecule type" value="Genomic_DNA"/>
</dbReference>
<comment type="similarity">
    <text evidence="1">Belongs to the glycosyl hydrolase 2 family.</text>
</comment>